<dbReference type="SUPFAM" id="SSF52540">
    <property type="entry name" value="P-loop containing nucleoside triphosphate hydrolases"/>
    <property type="match status" value="1"/>
</dbReference>
<dbReference type="AlphaFoldDB" id="A0A852UP27"/>
<dbReference type="InterPro" id="IPR027417">
    <property type="entry name" value="P-loop_NTPase"/>
</dbReference>
<evidence type="ECO:0000313" key="2">
    <source>
        <dbReference type="Proteomes" id="UP000576393"/>
    </source>
</evidence>
<reference evidence="1 2" key="1">
    <citation type="submission" date="2020-07" db="EMBL/GenBank/DDBJ databases">
        <title>Sequencing the genomes of 1000 actinobacteria strains.</title>
        <authorList>
            <person name="Klenk H.-P."/>
        </authorList>
    </citation>
    <scope>NUCLEOTIDE SEQUENCE [LARGE SCALE GENOMIC DNA]</scope>
    <source>
        <strain evidence="1 2">DSM 45763</strain>
    </source>
</reference>
<dbReference type="Pfam" id="PF13671">
    <property type="entry name" value="AAA_33"/>
    <property type="match status" value="1"/>
</dbReference>
<comment type="caution">
    <text evidence="1">The sequence shown here is derived from an EMBL/GenBank/DDBJ whole genome shotgun (WGS) entry which is preliminary data.</text>
</comment>
<dbReference type="GO" id="GO:0016301">
    <property type="term" value="F:kinase activity"/>
    <property type="evidence" value="ECO:0007669"/>
    <property type="project" value="UniProtKB-KW"/>
</dbReference>
<gene>
    <name evidence="1" type="ORF">HDA43_000078</name>
</gene>
<protein>
    <submittedName>
        <fullName evidence="1">Putative kinase</fullName>
    </submittedName>
</protein>
<dbReference type="Proteomes" id="UP000576393">
    <property type="component" value="Unassembled WGS sequence"/>
</dbReference>
<dbReference type="EMBL" id="JACCCO010000001">
    <property type="protein sequence ID" value="NYF37919.1"/>
    <property type="molecule type" value="Genomic_DNA"/>
</dbReference>
<name>A0A852UP27_9ACTN</name>
<evidence type="ECO:0000313" key="1">
    <source>
        <dbReference type="EMBL" id="NYF37919.1"/>
    </source>
</evidence>
<keyword evidence="2" id="KW-1185">Reference proteome</keyword>
<proteinExistence type="predicted"/>
<organism evidence="1 2">
    <name type="scientific">Streptosporangium sandarakinum</name>
    <dbReference type="NCBI Taxonomy" id="1260955"/>
    <lineage>
        <taxon>Bacteria</taxon>
        <taxon>Bacillati</taxon>
        <taxon>Actinomycetota</taxon>
        <taxon>Actinomycetes</taxon>
        <taxon>Streptosporangiales</taxon>
        <taxon>Streptosporangiaceae</taxon>
        <taxon>Streptosporangium</taxon>
    </lineage>
</organism>
<dbReference type="RefSeq" id="WP_179817757.1">
    <property type="nucleotide sequence ID" value="NZ_JACCCO010000001.1"/>
</dbReference>
<keyword evidence="1" id="KW-0808">Transferase</keyword>
<dbReference type="CDD" id="cd02019">
    <property type="entry name" value="NK"/>
    <property type="match status" value="1"/>
</dbReference>
<sequence>MRIGSPHTRLIVLRGNSASGKSSVARALQVTRDRDLAVIGQDAVRRDILRERDVPGGANIGLIDVIARYSLDRGYHVLLEGMLYADRYERMLQALRAGHRGPAHFYYLDVSFDETLRRHATKPQSGLYGEAEMRQWYRPRDLLPGGSETIIGEDSSMEETVRRILRETGLSSQPRGGAGESR</sequence>
<accession>A0A852UP27</accession>
<dbReference type="Gene3D" id="3.40.50.300">
    <property type="entry name" value="P-loop containing nucleotide triphosphate hydrolases"/>
    <property type="match status" value="1"/>
</dbReference>
<keyword evidence="1" id="KW-0418">Kinase</keyword>